<reference evidence="1" key="1">
    <citation type="journal article" date="2015" name="Proc. Natl. Acad. Sci. U.S.A.">
        <title>Networks of energetic and metabolic interactions define dynamics in microbial communities.</title>
        <authorList>
            <person name="Embree M."/>
            <person name="Liu J.K."/>
            <person name="Al-Bassam M.M."/>
            <person name="Zengler K."/>
        </authorList>
    </citation>
    <scope>NUCLEOTIDE SEQUENCE</scope>
</reference>
<name>A0A0W8FWC8_9ZZZZ</name>
<organism evidence="1">
    <name type="scientific">hydrocarbon metagenome</name>
    <dbReference type="NCBI Taxonomy" id="938273"/>
    <lineage>
        <taxon>unclassified sequences</taxon>
        <taxon>metagenomes</taxon>
        <taxon>ecological metagenomes</taxon>
    </lineage>
</organism>
<sequence>MFYADKTSFISQNQRFYEEKFPNYKNDKLIPSKIFAKAHIYKWQES</sequence>
<accession>A0A0W8FWC8</accession>
<dbReference type="AlphaFoldDB" id="A0A0W8FWC8"/>
<evidence type="ECO:0000313" key="1">
    <source>
        <dbReference type="EMBL" id="KUG25022.1"/>
    </source>
</evidence>
<comment type="caution">
    <text evidence="1">The sequence shown here is derived from an EMBL/GenBank/DDBJ whole genome shotgun (WGS) entry which is preliminary data.</text>
</comment>
<dbReference type="EMBL" id="LNQE01000781">
    <property type="protein sequence ID" value="KUG25022.1"/>
    <property type="molecule type" value="Genomic_DNA"/>
</dbReference>
<gene>
    <name evidence="1" type="ORF">ASZ90_005160</name>
</gene>
<proteinExistence type="predicted"/>
<protein>
    <submittedName>
        <fullName evidence="1">Uncharacterized protein</fullName>
    </submittedName>
</protein>